<dbReference type="RefSeq" id="WP_191703506.1">
    <property type="nucleotide sequence ID" value="NZ_JACSPW010000005.1"/>
</dbReference>
<feature type="domain" description="PLD phosphodiesterase" evidence="1">
    <location>
        <begin position="104"/>
        <end position="130"/>
    </location>
</feature>
<dbReference type="SMART" id="SM00155">
    <property type="entry name" value="PLDc"/>
    <property type="match status" value="1"/>
</dbReference>
<organism evidence="2 3">
    <name type="scientific">Solibacillus merdavium</name>
    <dbReference type="NCBI Taxonomy" id="2762218"/>
    <lineage>
        <taxon>Bacteria</taxon>
        <taxon>Bacillati</taxon>
        <taxon>Bacillota</taxon>
        <taxon>Bacilli</taxon>
        <taxon>Bacillales</taxon>
        <taxon>Caryophanaceae</taxon>
        <taxon>Solibacillus</taxon>
    </lineage>
</organism>
<proteinExistence type="predicted"/>
<reference evidence="2 3" key="1">
    <citation type="submission" date="2020-08" db="EMBL/GenBank/DDBJ databases">
        <title>A Genomic Blueprint of the Chicken Gut Microbiome.</title>
        <authorList>
            <person name="Gilroy R."/>
            <person name="Ravi A."/>
            <person name="Getino M."/>
            <person name="Pursley I."/>
            <person name="Horton D.L."/>
            <person name="Alikhan N.-F."/>
            <person name="Baker D."/>
            <person name="Gharbi K."/>
            <person name="Hall N."/>
            <person name="Watson M."/>
            <person name="Adriaenssens E.M."/>
            <person name="Foster-Nyarko E."/>
            <person name="Jarju S."/>
            <person name="Secka A."/>
            <person name="Antonio M."/>
            <person name="Oren A."/>
            <person name="Chaudhuri R."/>
            <person name="La Ragione R.M."/>
            <person name="Hildebrand F."/>
            <person name="Pallen M.J."/>
        </authorList>
    </citation>
    <scope>NUCLEOTIDE SEQUENCE [LARGE SCALE GENOMIC DNA]</scope>
    <source>
        <strain evidence="2 3">Sa1YVA6</strain>
    </source>
</reference>
<dbReference type="Gene3D" id="3.30.870.10">
    <property type="entry name" value="Endonuclease Chain A"/>
    <property type="match status" value="1"/>
</dbReference>
<sequence>MELISVEGTLNFSNNEFGFQEVIDDLPNAKNVYIVTYNVSKNEDTLLNAIRNLNGIPVTIITNIPGRFMRYTSPTARTNAFRNISNYLDRLDTENYNCDLKSYFNFRNHSKIIMTDNVCYIGSGNFSDESFNNYESGIIIRNVETINKIKTQFIETIIKESILFSTSYYSIFKEIALDVIKRCQQELEKLEQGLFTSMEVGYCKDEIVLDRYTAFLPDDIFDNFYSMYEECNGMCYEIQEMFNDEINMEKLAKILRLIETQVEKMHSILEDLANFDFQNYQMRNAQESYYYSTGDPDDLQIAIEFGQTKAQERLEQIIEEYYDQKGFIERWVLRVPKLFELLIDELETLSDDMRCEIVYQNQDVINNTGL</sequence>
<evidence type="ECO:0000259" key="1">
    <source>
        <dbReference type="PROSITE" id="PS50035"/>
    </source>
</evidence>
<name>A0ABR8XLV7_9BACL</name>
<gene>
    <name evidence="2" type="ORF">H9632_07590</name>
</gene>
<comment type="caution">
    <text evidence="2">The sequence shown here is derived from an EMBL/GenBank/DDBJ whole genome shotgun (WGS) entry which is preliminary data.</text>
</comment>
<dbReference type="PROSITE" id="PS50035">
    <property type="entry name" value="PLD"/>
    <property type="match status" value="1"/>
</dbReference>
<dbReference type="InterPro" id="IPR025202">
    <property type="entry name" value="PLD-like_dom"/>
</dbReference>
<dbReference type="Proteomes" id="UP000600565">
    <property type="component" value="Unassembled WGS sequence"/>
</dbReference>
<dbReference type="InterPro" id="IPR001736">
    <property type="entry name" value="PLipase_D/transphosphatidylase"/>
</dbReference>
<dbReference type="SUPFAM" id="SSF56024">
    <property type="entry name" value="Phospholipase D/nuclease"/>
    <property type="match status" value="1"/>
</dbReference>
<dbReference type="Pfam" id="PF13091">
    <property type="entry name" value="PLDc_2"/>
    <property type="match status" value="1"/>
</dbReference>
<dbReference type="CDD" id="cd00138">
    <property type="entry name" value="PLDc_SF"/>
    <property type="match status" value="1"/>
</dbReference>
<dbReference type="EMBL" id="JACSPW010000005">
    <property type="protein sequence ID" value="MBD8032927.1"/>
    <property type="molecule type" value="Genomic_DNA"/>
</dbReference>
<protein>
    <recommendedName>
        <fullName evidence="1">PLD phosphodiesterase domain-containing protein</fullName>
    </recommendedName>
</protein>
<accession>A0ABR8XLV7</accession>
<keyword evidence="3" id="KW-1185">Reference proteome</keyword>
<evidence type="ECO:0000313" key="2">
    <source>
        <dbReference type="EMBL" id="MBD8032927.1"/>
    </source>
</evidence>
<evidence type="ECO:0000313" key="3">
    <source>
        <dbReference type="Proteomes" id="UP000600565"/>
    </source>
</evidence>